<feature type="region of interest" description="Disordered" evidence="1">
    <location>
        <begin position="42"/>
        <end position="74"/>
    </location>
</feature>
<keyword evidence="3" id="KW-1185">Reference proteome</keyword>
<protein>
    <submittedName>
        <fullName evidence="2">Uncharacterized protein</fullName>
    </submittedName>
</protein>
<comment type="caution">
    <text evidence="2">The sequence shown here is derived from an EMBL/GenBank/DDBJ whole genome shotgun (WGS) entry which is preliminary data.</text>
</comment>
<accession>A0A4Z2FVC1</accession>
<gene>
    <name evidence="2" type="ORF">EYF80_044815</name>
</gene>
<evidence type="ECO:0000256" key="1">
    <source>
        <dbReference type="SAM" id="MobiDB-lite"/>
    </source>
</evidence>
<dbReference type="Proteomes" id="UP000314294">
    <property type="component" value="Unassembled WGS sequence"/>
</dbReference>
<reference evidence="2 3" key="1">
    <citation type="submission" date="2019-03" db="EMBL/GenBank/DDBJ databases">
        <title>First draft genome of Liparis tanakae, snailfish: a comprehensive survey of snailfish specific genes.</title>
        <authorList>
            <person name="Kim W."/>
            <person name="Song I."/>
            <person name="Jeong J.-H."/>
            <person name="Kim D."/>
            <person name="Kim S."/>
            <person name="Ryu S."/>
            <person name="Song J.Y."/>
            <person name="Lee S.K."/>
        </authorList>
    </citation>
    <scope>NUCLEOTIDE SEQUENCE [LARGE SCALE GENOMIC DNA]</scope>
    <source>
        <tissue evidence="2">Muscle</tissue>
    </source>
</reference>
<feature type="compositionally biased region" description="Basic and acidic residues" evidence="1">
    <location>
        <begin position="47"/>
        <end position="58"/>
    </location>
</feature>
<evidence type="ECO:0000313" key="3">
    <source>
        <dbReference type="Proteomes" id="UP000314294"/>
    </source>
</evidence>
<organism evidence="2 3">
    <name type="scientific">Liparis tanakae</name>
    <name type="common">Tanaka's snailfish</name>
    <dbReference type="NCBI Taxonomy" id="230148"/>
    <lineage>
        <taxon>Eukaryota</taxon>
        <taxon>Metazoa</taxon>
        <taxon>Chordata</taxon>
        <taxon>Craniata</taxon>
        <taxon>Vertebrata</taxon>
        <taxon>Euteleostomi</taxon>
        <taxon>Actinopterygii</taxon>
        <taxon>Neopterygii</taxon>
        <taxon>Teleostei</taxon>
        <taxon>Neoteleostei</taxon>
        <taxon>Acanthomorphata</taxon>
        <taxon>Eupercaria</taxon>
        <taxon>Perciformes</taxon>
        <taxon>Cottioidei</taxon>
        <taxon>Cottales</taxon>
        <taxon>Liparidae</taxon>
        <taxon>Liparis</taxon>
    </lineage>
</organism>
<dbReference type="EMBL" id="SRLO01000874">
    <property type="protein sequence ID" value="TNN44961.1"/>
    <property type="molecule type" value="Genomic_DNA"/>
</dbReference>
<proteinExistence type="predicted"/>
<sequence length="126" mass="14021">MHRSDRRRSISADIAIIDFDGRSQTDRSDDVTSARNTIRDVSIAARRNGDDAPAECRRVRGPRGDPPAASGVPSPELNLWVNSPTLACLSPYRLMFTAHAFHRELPKQLPPPAAAHLDIQKTQWKI</sequence>
<dbReference type="AlphaFoldDB" id="A0A4Z2FVC1"/>
<name>A0A4Z2FVC1_9TELE</name>
<evidence type="ECO:0000313" key="2">
    <source>
        <dbReference type="EMBL" id="TNN44961.1"/>
    </source>
</evidence>